<dbReference type="CDD" id="cd04301">
    <property type="entry name" value="NAT_SF"/>
    <property type="match status" value="1"/>
</dbReference>
<keyword evidence="3" id="KW-1185">Reference proteome</keyword>
<gene>
    <name evidence="2" type="ORF">NE619_12715</name>
</gene>
<dbReference type="Proteomes" id="UP001524502">
    <property type="component" value="Unassembled WGS sequence"/>
</dbReference>
<dbReference type="RefSeq" id="WP_256132776.1">
    <property type="nucleotide sequence ID" value="NZ_JANFXK010000014.1"/>
</dbReference>
<dbReference type="Pfam" id="PF00583">
    <property type="entry name" value="Acetyltransf_1"/>
    <property type="match status" value="1"/>
</dbReference>
<dbReference type="PROSITE" id="PS51186">
    <property type="entry name" value="GNAT"/>
    <property type="match status" value="1"/>
</dbReference>
<evidence type="ECO:0000313" key="3">
    <source>
        <dbReference type="Proteomes" id="UP001524502"/>
    </source>
</evidence>
<dbReference type="Gene3D" id="3.40.630.30">
    <property type="match status" value="1"/>
</dbReference>
<evidence type="ECO:0000313" key="2">
    <source>
        <dbReference type="EMBL" id="MCQ4637589.1"/>
    </source>
</evidence>
<evidence type="ECO:0000259" key="1">
    <source>
        <dbReference type="PROSITE" id="PS51186"/>
    </source>
</evidence>
<organism evidence="2 3">
    <name type="scientific">Anaerovorax odorimutans</name>
    <dbReference type="NCBI Taxonomy" id="109327"/>
    <lineage>
        <taxon>Bacteria</taxon>
        <taxon>Bacillati</taxon>
        <taxon>Bacillota</taxon>
        <taxon>Clostridia</taxon>
        <taxon>Peptostreptococcales</taxon>
        <taxon>Anaerovoracaceae</taxon>
        <taxon>Anaerovorax</taxon>
    </lineage>
</organism>
<dbReference type="InterPro" id="IPR016181">
    <property type="entry name" value="Acyl_CoA_acyltransferase"/>
</dbReference>
<proteinExistence type="predicted"/>
<sequence length="213" mass="24473">MKNEKIIIKTPDIGEFEDVNRIDSEAWSVLPPVPDEKEDLFNILKTFPEGFLSVYVDGEIAGNCYTVRLNYDIDHPVRTWEEVSGNSRADNHDANGDTLYVIALGISPRFRGRGLGEKLIRAQQDNCVKFGCKALILGCRVPDYHQHSDMRIEDYIKWKDDNGKYIDKELRFYSKCGMEFIKPLPEYMSGNNADPYSLNYGVLSVWNNDLYSK</sequence>
<reference evidence="2 3" key="1">
    <citation type="submission" date="2022-06" db="EMBL/GenBank/DDBJ databases">
        <title>Isolation of gut microbiota from human fecal samples.</title>
        <authorList>
            <person name="Pamer E.G."/>
            <person name="Barat B."/>
            <person name="Waligurski E."/>
            <person name="Medina S."/>
            <person name="Paddock L."/>
            <person name="Mostad J."/>
        </authorList>
    </citation>
    <scope>NUCLEOTIDE SEQUENCE [LARGE SCALE GENOMIC DNA]</scope>
    <source>
        <strain evidence="2 3">SL.3.17</strain>
    </source>
</reference>
<accession>A0ABT1RQW4</accession>
<name>A0ABT1RQW4_9FIRM</name>
<dbReference type="EMBL" id="JANFXK010000014">
    <property type="protein sequence ID" value="MCQ4637589.1"/>
    <property type="molecule type" value="Genomic_DNA"/>
</dbReference>
<protein>
    <submittedName>
        <fullName evidence="2">GNAT family N-acetyltransferase</fullName>
    </submittedName>
</protein>
<comment type="caution">
    <text evidence="2">The sequence shown here is derived from an EMBL/GenBank/DDBJ whole genome shotgun (WGS) entry which is preliminary data.</text>
</comment>
<feature type="domain" description="N-acetyltransferase" evidence="1">
    <location>
        <begin position="6"/>
        <end position="201"/>
    </location>
</feature>
<dbReference type="SUPFAM" id="SSF55729">
    <property type="entry name" value="Acyl-CoA N-acyltransferases (Nat)"/>
    <property type="match status" value="1"/>
</dbReference>
<dbReference type="InterPro" id="IPR000182">
    <property type="entry name" value="GNAT_dom"/>
</dbReference>